<name>A0ABP6LXA5_9ACTN</name>
<feature type="domain" description="dTDP-4-dehydro-6-deoxy-alpha-D-glucopyranose 2,3-dehydratase" evidence="1">
    <location>
        <begin position="28"/>
        <end position="230"/>
    </location>
</feature>
<keyword evidence="3" id="KW-1185">Reference proteome</keyword>
<dbReference type="RefSeq" id="WP_234517817.1">
    <property type="nucleotide sequence ID" value="NZ_BAAAUF010000049.1"/>
</dbReference>
<dbReference type="InterPro" id="IPR005212">
    <property type="entry name" value="EvaA-like"/>
</dbReference>
<dbReference type="EMBL" id="BAAAUF010000049">
    <property type="protein sequence ID" value="GAA3061916.1"/>
    <property type="molecule type" value="Genomic_DNA"/>
</dbReference>
<dbReference type="Proteomes" id="UP001501532">
    <property type="component" value="Unassembled WGS sequence"/>
</dbReference>
<sequence length="495" mass="54320">MLSTESDPTHLRLARSLLPAGDPAAVVADVRGWLADFGRRAYTRVERIRLDRLEGWSEDPRTGDIRHDTGRFFAVEGLRVHNPGGPVTGWDQPIIHQSEIGILGILAKEFDGTMKFLMQAKVEPGNRNGLQLSPTVQATRSNYTRVHQGRAVPYLEYFRNPGSHRVLADVRQSEQGAWFYRKRNRNMVVEPAGDVEVLDGFRWLTLGEIHALLGADDLVNMDARTVLSCLPFAGPGLGAVLGRPRDAEFRAALVRSCSPEAGSLHSTREVLSWLTDARCRSDAEVRRIPLREVKGWVRTEDRIAHEAGLFFSVIGVRVSAGGREVAQWTQPMIEPNGTGIIALLVKNIDGVLHALMHARMEPGFTDTAELAPTVQCIPENHVLVPPSGRPRFLDEVVSAEPGRVRFDTVLSEEGGRFHHALNRYLVVEAEPKIPADDPDFRWVALHQLVSLLGHSHYLSVQARSLVACLHSLLTGGGEGGRATIGPTAGAAGARG</sequence>
<evidence type="ECO:0000313" key="2">
    <source>
        <dbReference type="EMBL" id="GAA3061916.1"/>
    </source>
</evidence>
<dbReference type="Pfam" id="PF03559">
    <property type="entry name" value="Hexose_dehydrat"/>
    <property type="match status" value="2"/>
</dbReference>
<accession>A0ABP6LXA5</accession>
<proteinExistence type="predicted"/>
<gene>
    <name evidence="2" type="ORF">GCM10010448_51580</name>
</gene>
<dbReference type="InterPro" id="IPR038153">
    <property type="entry name" value="EvaA-like_sf"/>
</dbReference>
<dbReference type="Gene3D" id="3.90.79.40">
    <property type="entry name" value="EvaA sugar 2,3-dehydratase subunit"/>
    <property type="match status" value="2"/>
</dbReference>
<reference evidence="3" key="1">
    <citation type="journal article" date="2019" name="Int. J. Syst. Evol. Microbiol.">
        <title>The Global Catalogue of Microorganisms (GCM) 10K type strain sequencing project: providing services to taxonomists for standard genome sequencing and annotation.</title>
        <authorList>
            <consortium name="The Broad Institute Genomics Platform"/>
            <consortium name="The Broad Institute Genome Sequencing Center for Infectious Disease"/>
            <person name="Wu L."/>
            <person name="Ma J."/>
        </authorList>
    </citation>
    <scope>NUCLEOTIDE SEQUENCE [LARGE SCALE GENOMIC DNA]</scope>
    <source>
        <strain evidence="3">JCM 9091</strain>
    </source>
</reference>
<organism evidence="2 3">
    <name type="scientific">Streptomyces glomeratus</name>
    <dbReference type="NCBI Taxonomy" id="284452"/>
    <lineage>
        <taxon>Bacteria</taxon>
        <taxon>Bacillati</taxon>
        <taxon>Actinomycetota</taxon>
        <taxon>Actinomycetes</taxon>
        <taxon>Kitasatosporales</taxon>
        <taxon>Streptomycetaceae</taxon>
        <taxon>Streptomyces</taxon>
    </lineage>
</organism>
<evidence type="ECO:0000259" key="1">
    <source>
        <dbReference type="Pfam" id="PF03559"/>
    </source>
</evidence>
<evidence type="ECO:0000313" key="3">
    <source>
        <dbReference type="Proteomes" id="UP001501532"/>
    </source>
</evidence>
<feature type="domain" description="dTDP-4-dehydro-6-deoxy-alpha-D-glucopyranose 2,3-dehydratase" evidence="1">
    <location>
        <begin position="267"/>
        <end position="469"/>
    </location>
</feature>
<comment type="caution">
    <text evidence="2">The sequence shown here is derived from an EMBL/GenBank/DDBJ whole genome shotgun (WGS) entry which is preliminary data.</text>
</comment>
<protein>
    <submittedName>
        <fullName evidence="2">NDP-hexose 2,3-dehydratase family protein</fullName>
    </submittedName>
</protein>